<dbReference type="NCBIfam" id="TIGR01961">
    <property type="entry name" value="NuoC_fam"/>
    <property type="match status" value="1"/>
</dbReference>
<evidence type="ECO:0000256" key="1">
    <source>
        <dbReference type="ARBA" id="ARBA00007569"/>
    </source>
</evidence>
<comment type="similarity">
    <text evidence="1 3 4">Belongs to the complex I 30 kDa subunit family.</text>
</comment>
<organism evidence="7 8">
    <name type="scientific">Lujinxingia litoralis</name>
    <dbReference type="NCBI Taxonomy" id="2211119"/>
    <lineage>
        <taxon>Bacteria</taxon>
        <taxon>Deltaproteobacteria</taxon>
        <taxon>Bradymonadales</taxon>
        <taxon>Lujinxingiaceae</taxon>
        <taxon>Lujinxingia</taxon>
    </lineage>
</organism>
<dbReference type="Proteomes" id="UP000249169">
    <property type="component" value="Unassembled WGS sequence"/>
</dbReference>
<accession>A0A328C4Y8</accession>
<dbReference type="InterPro" id="IPR020396">
    <property type="entry name" value="NADH_UbQ_OxRdtase_CS"/>
</dbReference>
<keyword evidence="8" id="KW-1185">Reference proteome</keyword>
<name>A0A328C4Y8_9DELT</name>
<keyword evidence="3 4" id="KW-1278">Translocase</keyword>
<dbReference type="InterPro" id="IPR037232">
    <property type="entry name" value="NADH_quin_OxRdtase_su_C/D-like"/>
</dbReference>
<protein>
    <recommendedName>
        <fullName evidence="3">NADH-quinone oxidoreductase subunit C</fullName>
        <ecNumber evidence="3">7.1.1.-</ecNumber>
    </recommendedName>
    <alternativeName>
        <fullName evidence="3">NADH dehydrogenase I subunit C</fullName>
    </alternativeName>
    <alternativeName>
        <fullName evidence="3">NDH-1 subunit C</fullName>
    </alternativeName>
</protein>
<dbReference type="GO" id="GO:0050136">
    <property type="term" value="F:NADH dehydrogenase (quinone) (non-electrogenic) activity"/>
    <property type="evidence" value="ECO:0007669"/>
    <property type="project" value="UniProtKB-UniRule"/>
</dbReference>
<dbReference type="OrthoDB" id="9803286at2"/>
<evidence type="ECO:0000256" key="3">
    <source>
        <dbReference type="HAMAP-Rule" id="MF_01357"/>
    </source>
</evidence>
<keyword evidence="3" id="KW-0830">Ubiquinone</keyword>
<keyword evidence="3 4" id="KW-0520">NAD</keyword>
<dbReference type="EC" id="7.1.1.-" evidence="3"/>
<dbReference type="Gene3D" id="3.30.460.80">
    <property type="entry name" value="NADH:ubiquinone oxidoreductase, 30kDa subunit"/>
    <property type="match status" value="1"/>
</dbReference>
<comment type="function">
    <text evidence="3">NDH-1 shuttles electrons from NADH, via FMN and iron-sulfur (Fe-S) centers, to quinones in the respiratory chain. The immediate electron acceptor for the enzyme in this species is believed to be ubiquinone. Couples the redox reaction to proton translocation (for every two electrons transferred, four hydrogen ions are translocated across the cytoplasmic membrane), and thus conserves the redox energy in a proton gradient.</text>
</comment>
<dbReference type="GO" id="GO:0048038">
    <property type="term" value="F:quinone binding"/>
    <property type="evidence" value="ECO:0007669"/>
    <property type="project" value="UniProtKB-KW"/>
</dbReference>
<dbReference type="PROSITE" id="PS00542">
    <property type="entry name" value="COMPLEX1_30K"/>
    <property type="match status" value="1"/>
</dbReference>
<evidence type="ECO:0000259" key="6">
    <source>
        <dbReference type="Pfam" id="PF00329"/>
    </source>
</evidence>
<comment type="subcellular location">
    <subcellularLocation>
        <location evidence="3">Cell membrane</location>
        <topology evidence="3">Peripheral membrane protein</topology>
        <orientation evidence="3">Cytoplasmic side</orientation>
    </subcellularLocation>
</comment>
<keyword evidence="3" id="KW-1003">Cell membrane</keyword>
<keyword evidence="2 3" id="KW-0813">Transport</keyword>
<dbReference type="InterPro" id="IPR001268">
    <property type="entry name" value="NADH_UbQ_OxRdtase_30kDa_su"/>
</dbReference>
<dbReference type="GO" id="GO:0005886">
    <property type="term" value="C:plasma membrane"/>
    <property type="evidence" value="ECO:0007669"/>
    <property type="project" value="UniProtKB-SubCell"/>
</dbReference>
<reference evidence="7 8" key="1">
    <citation type="submission" date="2018-05" db="EMBL/GenBank/DDBJ databases">
        <title>Lujinxingia marina gen. nov. sp. nov., a new facultative anaerobic member of the class Deltaproteobacteria, and proposal of Lujinxingaceae fam. nov.</title>
        <authorList>
            <person name="Li C.-M."/>
        </authorList>
    </citation>
    <scope>NUCLEOTIDE SEQUENCE [LARGE SCALE GENOMIC DNA]</scope>
    <source>
        <strain evidence="7 8">B210</strain>
    </source>
</reference>
<dbReference type="SUPFAM" id="SSF143243">
    <property type="entry name" value="Nqo5-like"/>
    <property type="match status" value="1"/>
</dbReference>
<dbReference type="EMBL" id="QHKO01000005">
    <property type="protein sequence ID" value="RAL21655.1"/>
    <property type="molecule type" value="Genomic_DNA"/>
</dbReference>
<dbReference type="RefSeq" id="WP_111730220.1">
    <property type="nucleotide sequence ID" value="NZ_QHKO01000005.1"/>
</dbReference>
<dbReference type="PANTHER" id="PTHR10884">
    <property type="entry name" value="NADH DEHYDROGENASE UBIQUINONE IRON-SULFUR PROTEIN 3"/>
    <property type="match status" value="1"/>
</dbReference>
<dbReference type="AlphaFoldDB" id="A0A328C4Y8"/>
<dbReference type="HAMAP" id="MF_01357">
    <property type="entry name" value="NDH1_NuoC"/>
    <property type="match status" value="1"/>
</dbReference>
<sequence>MAKKLIDFVKKHFGDEVLDSHSRLGNDTVVVERKRLPEIIERLRDDDATQMNMLRAITCVDYLHREPRFEVVYILYSIAKKHMLTVRVVVSEDDCNVPTIEHLYGAAAWMEREVWDMYGVTFEGHPDLRRVLLYEEFEGHPLRKDYAKQASQPRVELLGKERDSVEEFNQYVKGKPSEGSRQA</sequence>
<proteinExistence type="inferred from homology"/>
<evidence type="ECO:0000313" key="7">
    <source>
        <dbReference type="EMBL" id="RAL21655.1"/>
    </source>
</evidence>
<dbReference type="PANTHER" id="PTHR10884:SF14">
    <property type="entry name" value="NADH DEHYDROGENASE [UBIQUINONE] IRON-SULFUR PROTEIN 3, MITOCHONDRIAL"/>
    <property type="match status" value="1"/>
</dbReference>
<dbReference type="GO" id="GO:0008137">
    <property type="term" value="F:NADH dehydrogenase (ubiquinone) activity"/>
    <property type="evidence" value="ECO:0007669"/>
    <property type="project" value="InterPro"/>
</dbReference>
<evidence type="ECO:0000256" key="2">
    <source>
        <dbReference type="ARBA" id="ARBA00022448"/>
    </source>
</evidence>
<comment type="subunit">
    <text evidence="3">NDH-1 is composed of 14 different subunits. Subunits NuoB, C, D, E, F, and G constitute the peripheral sector of the complex.</text>
</comment>
<dbReference type="Pfam" id="PF00329">
    <property type="entry name" value="Complex1_30kDa"/>
    <property type="match status" value="1"/>
</dbReference>
<keyword evidence="3" id="KW-0472">Membrane</keyword>
<gene>
    <name evidence="3" type="primary">nuoC</name>
    <name evidence="7" type="ORF">DL240_12420</name>
</gene>
<comment type="catalytic activity">
    <reaction evidence="3 5">
        <text>a quinone + NADH + 5 H(+)(in) = a quinol + NAD(+) + 4 H(+)(out)</text>
        <dbReference type="Rhea" id="RHEA:57888"/>
        <dbReference type="ChEBI" id="CHEBI:15378"/>
        <dbReference type="ChEBI" id="CHEBI:24646"/>
        <dbReference type="ChEBI" id="CHEBI:57540"/>
        <dbReference type="ChEBI" id="CHEBI:57945"/>
        <dbReference type="ChEBI" id="CHEBI:132124"/>
    </reaction>
</comment>
<keyword evidence="3 5" id="KW-0874">Quinone</keyword>
<evidence type="ECO:0000313" key="8">
    <source>
        <dbReference type="Proteomes" id="UP000249169"/>
    </source>
</evidence>
<evidence type="ECO:0000256" key="5">
    <source>
        <dbReference type="RuleBase" id="RU003582"/>
    </source>
</evidence>
<evidence type="ECO:0000256" key="4">
    <source>
        <dbReference type="RuleBase" id="RU003456"/>
    </source>
</evidence>
<feature type="domain" description="NADH:ubiquinone oxidoreductase 30kDa subunit" evidence="6">
    <location>
        <begin position="29"/>
        <end position="149"/>
    </location>
</feature>
<comment type="caution">
    <text evidence="7">The sequence shown here is derived from an EMBL/GenBank/DDBJ whole genome shotgun (WGS) entry which is preliminary data.</text>
</comment>
<dbReference type="InterPro" id="IPR010218">
    <property type="entry name" value="NADH_DH_suC"/>
</dbReference>